<dbReference type="InterPro" id="IPR023187">
    <property type="entry name" value="Tscrpt_reg_MarR-type_CS"/>
</dbReference>
<accession>A0A6J4VFN8</accession>
<evidence type="ECO:0000256" key="2">
    <source>
        <dbReference type="ARBA" id="ARBA00023125"/>
    </source>
</evidence>
<evidence type="ECO:0000259" key="4">
    <source>
        <dbReference type="PROSITE" id="PS50995"/>
    </source>
</evidence>
<evidence type="ECO:0000256" key="1">
    <source>
        <dbReference type="ARBA" id="ARBA00023015"/>
    </source>
</evidence>
<dbReference type="InterPro" id="IPR039422">
    <property type="entry name" value="MarR/SlyA-like"/>
</dbReference>
<evidence type="ECO:0000256" key="3">
    <source>
        <dbReference type="ARBA" id="ARBA00023163"/>
    </source>
</evidence>
<dbReference type="EMBL" id="CADCWG010000307">
    <property type="protein sequence ID" value="CAA9576578.1"/>
    <property type="molecule type" value="Genomic_DNA"/>
</dbReference>
<dbReference type="PROSITE" id="PS50995">
    <property type="entry name" value="HTH_MARR_2"/>
    <property type="match status" value="1"/>
</dbReference>
<dbReference type="AlphaFoldDB" id="A0A6J4VFN8"/>
<keyword evidence="1" id="KW-0805">Transcription regulation</keyword>
<evidence type="ECO:0000313" key="5">
    <source>
        <dbReference type="EMBL" id="CAA9576578.1"/>
    </source>
</evidence>
<reference evidence="5" key="1">
    <citation type="submission" date="2020-02" db="EMBL/GenBank/DDBJ databases">
        <authorList>
            <person name="Meier V. D."/>
        </authorList>
    </citation>
    <scope>NUCLEOTIDE SEQUENCE</scope>
    <source>
        <strain evidence="5">AVDCRST_MAG49</strain>
    </source>
</reference>
<gene>
    <name evidence="5" type="ORF">AVDCRST_MAG49-4262</name>
</gene>
<dbReference type="InterPro" id="IPR036388">
    <property type="entry name" value="WH-like_DNA-bd_sf"/>
</dbReference>
<dbReference type="InterPro" id="IPR000835">
    <property type="entry name" value="HTH_MarR-typ"/>
</dbReference>
<dbReference type="GO" id="GO:0003677">
    <property type="term" value="F:DNA binding"/>
    <property type="evidence" value="ECO:0007669"/>
    <property type="project" value="UniProtKB-KW"/>
</dbReference>
<protein>
    <submittedName>
        <fullName evidence="5">Transcriptional regulator, MarR family</fullName>
    </submittedName>
</protein>
<dbReference type="Gene3D" id="1.10.10.10">
    <property type="entry name" value="Winged helix-like DNA-binding domain superfamily/Winged helix DNA-binding domain"/>
    <property type="match status" value="1"/>
</dbReference>
<dbReference type="Pfam" id="PF12802">
    <property type="entry name" value="MarR_2"/>
    <property type="match status" value="1"/>
</dbReference>
<sequence>MSDPPRGLPSSALLRLAYNALAARIYSAVVSGTAFEDLRPAHGNAMEQLELEDGLRLTDMAMRAGMTAQSMGELVDDLERKGYLERRPDPNDRRAKRIYLTARGRENARIAKQATTDVEAQLATLLGARRYQTLRRALEEIIAAGGGGEGQR</sequence>
<name>A0A6J4VFN8_9BACT</name>
<dbReference type="PROSITE" id="PS01117">
    <property type="entry name" value="HTH_MARR_1"/>
    <property type="match status" value="1"/>
</dbReference>
<dbReference type="InterPro" id="IPR036390">
    <property type="entry name" value="WH_DNA-bd_sf"/>
</dbReference>
<dbReference type="PANTHER" id="PTHR33164:SF99">
    <property type="entry name" value="MARR FAMILY REGULATORY PROTEIN"/>
    <property type="match status" value="1"/>
</dbReference>
<feature type="domain" description="HTH marR-type" evidence="4">
    <location>
        <begin position="10"/>
        <end position="143"/>
    </location>
</feature>
<keyword evidence="2" id="KW-0238">DNA-binding</keyword>
<keyword evidence="3" id="KW-0804">Transcription</keyword>
<dbReference type="SMART" id="SM00347">
    <property type="entry name" value="HTH_MARR"/>
    <property type="match status" value="1"/>
</dbReference>
<dbReference type="GO" id="GO:0006950">
    <property type="term" value="P:response to stress"/>
    <property type="evidence" value="ECO:0007669"/>
    <property type="project" value="TreeGrafter"/>
</dbReference>
<proteinExistence type="predicted"/>
<dbReference type="PANTHER" id="PTHR33164">
    <property type="entry name" value="TRANSCRIPTIONAL REGULATOR, MARR FAMILY"/>
    <property type="match status" value="1"/>
</dbReference>
<organism evidence="5">
    <name type="scientific">uncultured Thermomicrobiales bacterium</name>
    <dbReference type="NCBI Taxonomy" id="1645740"/>
    <lineage>
        <taxon>Bacteria</taxon>
        <taxon>Pseudomonadati</taxon>
        <taxon>Thermomicrobiota</taxon>
        <taxon>Thermomicrobia</taxon>
        <taxon>Thermomicrobiales</taxon>
        <taxon>environmental samples</taxon>
    </lineage>
</organism>
<dbReference type="GO" id="GO:0003700">
    <property type="term" value="F:DNA-binding transcription factor activity"/>
    <property type="evidence" value="ECO:0007669"/>
    <property type="project" value="InterPro"/>
</dbReference>
<dbReference type="SUPFAM" id="SSF46785">
    <property type="entry name" value="Winged helix' DNA-binding domain"/>
    <property type="match status" value="1"/>
</dbReference>